<dbReference type="GO" id="GO:0005739">
    <property type="term" value="C:mitochondrion"/>
    <property type="evidence" value="ECO:0007669"/>
    <property type="project" value="TreeGrafter"/>
</dbReference>
<evidence type="ECO:0000313" key="1">
    <source>
        <dbReference type="Ensembl" id="ENSCCEP00000005454.1"/>
    </source>
</evidence>
<dbReference type="Proteomes" id="UP000694410">
    <property type="component" value="Unplaced"/>
</dbReference>
<dbReference type="Gene3D" id="1.10.40.40">
    <property type="entry name" value="Deoxyribonucleotidase, domain 2"/>
    <property type="match status" value="1"/>
</dbReference>
<sequence length="150" mass="16863">MGSAAAPLRVLVDMDGVLADFEGAVLREFRSRFPAEPRVELEERRGFSVREQYRSLREDLAVSAAAGTLSGSLEPVEMLTGFILQSIRLVGACTSLYNRKEMKLSFLSTKKLPGSVHDLKMSNKLFREGVQHSLDQYLFHFLTESLPVLW</sequence>
<proteinExistence type="predicted"/>
<organism evidence="1 2">
    <name type="scientific">Cyanistes caeruleus</name>
    <name type="common">Eurasian blue tit</name>
    <name type="synonym">Parus caeruleus</name>
    <dbReference type="NCBI Taxonomy" id="156563"/>
    <lineage>
        <taxon>Eukaryota</taxon>
        <taxon>Metazoa</taxon>
        <taxon>Chordata</taxon>
        <taxon>Craniata</taxon>
        <taxon>Vertebrata</taxon>
        <taxon>Euteleostomi</taxon>
        <taxon>Archelosauria</taxon>
        <taxon>Archosauria</taxon>
        <taxon>Dinosauria</taxon>
        <taxon>Saurischia</taxon>
        <taxon>Theropoda</taxon>
        <taxon>Coelurosauria</taxon>
        <taxon>Aves</taxon>
        <taxon>Neognathae</taxon>
        <taxon>Neoaves</taxon>
        <taxon>Telluraves</taxon>
        <taxon>Australaves</taxon>
        <taxon>Passeriformes</taxon>
        <taxon>Paridae</taxon>
        <taxon>Cyanistes</taxon>
    </lineage>
</organism>
<dbReference type="InterPro" id="IPR036412">
    <property type="entry name" value="HAD-like_sf"/>
</dbReference>
<dbReference type="PANTHER" id="PTHR16504">
    <property type="entry name" value="5'(3')-DEOXYRIBONUCLEOTIDASE"/>
    <property type="match status" value="1"/>
</dbReference>
<evidence type="ECO:0000313" key="2">
    <source>
        <dbReference type="Proteomes" id="UP000694410"/>
    </source>
</evidence>
<dbReference type="SUPFAM" id="SSF56784">
    <property type="entry name" value="HAD-like"/>
    <property type="match status" value="1"/>
</dbReference>
<accession>A0A8C0ZA25</accession>
<dbReference type="AlphaFoldDB" id="A0A8C0ZA25"/>
<dbReference type="GO" id="GO:0009223">
    <property type="term" value="P:pyrimidine deoxyribonucleotide catabolic process"/>
    <property type="evidence" value="ECO:0007669"/>
    <property type="project" value="TreeGrafter"/>
</dbReference>
<dbReference type="Ensembl" id="ENSCCET00000009026.1">
    <property type="protein sequence ID" value="ENSCCEP00000005454.1"/>
    <property type="gene ID" value="ENSCCEG00000006015.1"/>
</dbReference>
<reference evidence="1" key="2">
    <citation type="submission" date="2025-09" db="UniProtKB">
        <authorList>
            <consortium name="Ensembl"/>
        </authorList>
    </citation>
    <scope>IDENTIFICATION</scope>
</reference>
<protein>
    <recommendedName>
        <fullName evidence="3">NT5C protein</fullName>
    </recommendedName>
</protein>
<keyword evidence="2" id="KW-1185">Reference proteome</keyword>
<dbReference type="GO" id="GO:0008253">
    <property type="term" value="F:5'-nucleotidase activity"/>
    <property type="evidence" value="ECO:0007669"/>
    <property type="project" value="TreeGrafter"/>
</dbReference>
<dbReference type="PANTHER" id="PTHR16504:SF5">
    <property type="entry name" value="5'(3')-DEOXYRIBONUCLEOTIDASE, CYTOSOLIC TYPE"/>
    <property type="match status" value="1"/>
</dbReference>
<evidence type="ECO:0008006" key="3">
    <source>
        <dbReference type="Google" id="ProtNLM"/>
    </source>
</evidence>
<reference evidence="1" key="1">
    <citation type="submission" date="2025-08" db="UniProtKB">
        <authorList>
            <consortium name="Ensembl"/>
        </authorList>
    </citation>
    <scope>IDENTIFICATION</scope>
</reference>
<name>A0A8C0ZA25_CYACU</name>